<proteinExistence type="predicted"/>
<dbReference type="EMBL" id="JARQWQ010000009">
    <property type="protein sequence ID" value="KAK2569933.1"/>
    <property type="molecule type" value="Genomic_DNA"/>
</dbReference>
<protein>
    <submittedName>
        <fullName evidence="1">Uncharacterized protein</fullName>
    </submittedName>
</protein>
<dbReference type="Proteomes" id="UP001249851">
    <property type="component" value="Unassembled WGS sequence"/>
</dbReference>
<reference evidence="1" key="1">
    <citation type="journal article" date="2023" name="G3 (Bethesda)">
        <title>Whole genome assembly and annotation of the endangered Caribbean coral Acropora cervicornis.</title>
        <authorList>
            <person name="Selwyn J.D."/>
            <person name="Vollmer S.V."/>
        </authorList>
    </citation>
    <scope>NUCLEOTIDE SEQUENCE</scope>
    <source>
        <strain evidence="1">K2</strain>
    </source>
</reference>
<evidence type="ECO:0000313" key="2">
    <source>
        <dbReference type="Proteomes" id="UP001249851"/>
    </source>
</evidence>
<organism evidence="1 2">
    <name type="scientific">Acropora cervicornis</name>
    <name type="common">Staghorn coral</name>
    <dbReference type="NCBI Taxonomy" id="6130"/>
    <lineage>
        <taxon>Eukaryota</taxon>
        <taxon>Metazoa</taxon>
        <taxon>Cnidaria</taxon>
        <taxon>Anthozoa</taxon>
        <taxon>Hexacorallia</taxon>
        <taxon>Scleractinia</taxon>
        <taxon>Astrocoeniina</taxon>
        <taxon>Acroporidae</taxon>
        <taxon>Acropora</taxon>
    </lineage>
</organism>
<name>A0AAD9QZ41_ACRCE</name>
<evidence type="ECO:0000313" key="1">
    <source>
        <dbReference type="EMBL" id="KAK2569933.1"/>
    </source>
</evidence>
<dbReference type="AlphaFoldDB" id="A0AAD9QZ41"/>
<keyword evidence="2" id="KW-1185">Reference proteome</keyword>
<comment type="caution">
    <text evidence="1">The sequence shown here is derived from an EMBL/GenBank/DDBJ whole genome shotgun (WGS) entry which is preliminary data.</text>
</comment>
<gene>
    <name evidence="1" type="ORF">P5673_005792</name>
</gene>
<reference evidence="1" key="2">
    <citation type="journal article" date="2023" name="Science">
        <title>Genomic signatures of disease resistance in endangered staghorn corals.</title>
        <authorList>
            <person name="Vollmer S.V."/>
            <person name="Selwyn J.D."/>
            <person name="Despard B.A."/>
            <person name="Roesel C.L."/>
        </authorList>
    </citation>
    <scope>NUCLEOTIDE SEQUENCE</scope>
    <source>
        <strain evidence="1">K2</strain>
    </source>
</reference>
<sequence length="81" mass="8705">MEALEGSLVINLACGWGFYGSKRCCHSGDSVVVMDHKASGLINSGLAFQTDVHKTVLAVNGFDALKDWKDTGKEQNSSDDQ</sequence>
<accession>A0AAD9QZ41</accession>